<protein>
    <recommendedName>
        <fullName evidence="16 17">Protein E6</fullName>
    </recommendedName>
</protein>
<dbReference type="Pfam" id="PF00518">
    <property type="entry name" value="E6"/>
    <property type="match status" value="1"/>
</dbReference>
<evidence type="ECO:0000256" key="8">
    <source>
        <dbReference type="ARBA" id="ARBA00022833"/>
    </source>
</evidence>
<comment type="similarity">
    <text evidence="1 16 17">Belongs to the papillomaviridae E6 protein family.</text>
</comment>
<evidence type="ECO:0000256" key="13">
    <source>
        <dbReference type="ARBA" id="ARBA00023200"/>
    </source>
</evidence>
<evidence type="ECO:0000313" key="18">
    <source>
        <dbReference type="EMBL" id="ART66884.1"/>
    </source>
</evidence>
<keyword evidence="4 16" id="KW-0945">Host-virus interaction</keyword>
<dbReference type="GO" id="GO:0042025">
    <property type="term" value="C:host cell nucleus"/>
    <property type="evidence" value="ECO:0007669"/>
    <property type="project" value="UniProtKB-SubCell"/>
</dbReference>
<feature type="zinc finger region" evidence="16">
    <location>
        <begin position="26"/>
        <end position="62"/>
    </location>
</feature>
<keyword evidence="15 16" id="KW-1119">Modulation of host cell apoptosis by virus</keyword>
<comment type="subcellular location">
    <subcellularLocation>
        <location evidence="16 17">Host cytoplasm</location>
    </subcellularLocation>
    <subcellularLocation>
        <location evidence="16 17">Host nucleus</location>
    </subcellularLocation>
</comment>
<evidence type="ECO:0000256" key="1">
    <source>
        <dbReference type="ARBA" id="ARBA00006346"/>
    </source>
</evidence>
<keyword evidence="6 16" id="KW-0479">Metal-binding</keyword>
<keyword evidence="10 16" id="KW-0238">DNA-binding</keyword>
<keyword evidence="2 16" id="KW-0244">Early protein</keyword>
<dbReference type="GO" id="GO:0052170">
    <property type="term" value="P:symbiont-mediated suppression of host innate immune response"/>
    <property type="evidence" value="ECO:0007669"/>
    <property type="project" value="UniProtKB-KW"/>
</dbReference>
<evidence type="ECO:0000256" key="2">
    <source>
        <dbReference type="ARBA" id="ARBA00022518"/>
    </source>
</evidence>
<dbReference type="SUPFAM" id="SSF161229">
    <property type="entry name" value="E6 C-terminal domain-like"/>
    <property type="match status" value="2"/>
</dbReference>
<keyword evidence="13 16" id="KW-1035">Host cytoplasm</keyword>
<dbReference type="Gene3D" id="3.30.240.40">
    <property type="entry name" value="E6 early regulatory protein"/>
    <property type="match status" value="2"/>
</dbReference>
<evidence type="ECO:0000256" key="15">
    <source>
        <dbReference type="ARBA" id="ARBA00023323"/>
    </source>
</evidence>
<comment type="function">
    <text evidence="16">Plays a major role in the induction and maintenance of cellular transformation. E6 associates with host UBE3A/E6-AP ubiquitin-protein ligase and modulates its activity. Protects host keratinocytes from apoptosis by mediating the degradation of host BAK1. May also inhibit host immune response.</text>
</comment>
<reference evidence="18" key="1">
    <citation type="submission" date="2016-06" db="EMBL/GenBank/DDBJ databases">
        <title>Viral metagenomics study of bats from Saudi Arabia.</title>
        <authorList>
            <person name="Mishra N."/>
            <person name="Williams S.H."/>
            <person name="Lipkin W.I."/>
        </authorList>
    </citation>
    <scope>NUCLEOTIDE SEQUENCE</scope>
    <source>
        <strain evidence="18">KSA416</strain>
    </source>
</reference>
<keyword evidence="3 16" id="KW-1048">Host nucleus</keyword>
<evidence type="ECO:0000256" key="4">
    <source>
        <dbReference type="ARBA" id="ARBA00022581"/>
    </source>
</evidence>
<dbReference type="GO" id="GO:0006351">
    <property type="term" value="P:DNA-templated transcription"/>
    <property type="evidence" value="ECO:0007669"/>
    <property type="project" value="UniProtKB-UniRule"/>
</dbReference>
<evidence type="ECO:0000256" key="5">
    <source>
        <dbReference type="ARBA" id="ARBA00022632"/>
    </source>
</evidence>
<keyword evidence="12 16" id="KW-0804">Transcription</keyword>
<comment type="subunit">
    <text evidence="16">Forms homodimers. Interacts with ubiquitin-protein ligase UBE3A/E6-AP; this interaction stimulates UBE3A ubiquitin activity. Interacts with host BAK1.</text>
</comment>
<dbReference type="InterPro" id="IPR001334">
    <property type="entry name" value="E6"/>
</dbReference>
<evidence type="ECO:0000256" key="16">
    <source>
        <dbReference type="HAMAP-Rule" id="MF_04006"/>
    </source>
</evidence>
<evidence type="ECO:0000256" key="6">
    <source>
        <dbReference type="ARBA" id="ARBA00022723"/>
    </source>
</evidence>
<evidence type="ECO:0000256" key="10">
    <source>
        <dbReference type="ARBA" id="ARBA00023125"/>
    </source>
</evidence>
<keyword evidence="11 16" id="KW-0010">Activator</keyword>
<evidence type="ECO:0000256" key="7">
    <source>
        <dbReference type="ARBA" id="ARBA00022771"/>
    </source>
</evidence>
<organism evidence="18">
    <name type="scientific">Bat papillomavirus</name>
    <dbReference type="NCBI Taxonomy" id="2004707"/>
    <lineage>
        <taxon>Viruses</taxon>
        <taxon>Monodnaviria</taxon>
        <taxon>Shotokuvirae</taxon>
        <taxon>Cossaviricota</taxon>
        <taxon>Papovaviricetes</taxon>
        <taxon>Zurhausenvirales</taxon>
        <taxon>Papillomaviridae</taxon>
    </lineage>
</organism>
<dbReference type="GO" id="GO:0052150">
    <property type="term" value="P:symbiont-mediated perturbation of host apoptosis"/>
    <property type="evidence" value="ECO:0007669"/>
    <property type="project" value="UniProtKB-KW"/>
</dbReference>
<evidence type="ECO:0000256" key="17">
    <source>
        <dbReference type="RuleBase" id="RU363123"/>
    </source>
</evidence>
<dbReference type="EMBL" id="KX434763">
    <property type="protein sequence ID" value="ART66884.1"/>
    <property type="molecule type" value="Genomic_DNA"/>
</dbReference>
<keyword evidence="9 16" id="KW-0805">Transcription regulation</keyword>
<name>A0A2Z2JMV2_9PAPI</name>
<evidence type="ECO:0000256" key="14">
    <source>
        <dbReference type="ARBA" id="ARBA00023280"/>
    </source>
</evidence>
<proteinExistence type="inferred from homology"/>
<dbReference type="GO" id="GO:0039502">
    <property type="term" value="P:symbiont-mediated suppression of host type I interferon-mediated signaling pathway"/>
    <property type="evidence" value="ECO:0007669"/>
    <property type="project" value="UniProtKB-UniRule"/>
</dbReference>
<dbReference type="GO" id="GO:0030430">
    <property type="term" value="C:host cell cytoplasm"/>
    <property type="evidence" value="ECO:0007669"/>
    <property type="project" value="UniProtKB-SubCell"/>
</dbReference>
<evidence type="ECO:0000256" key="3">
    <source>
        <dbReference type="ARBA" id="ARBA00022562"/>
    </source>
</evidence>
<dbReference type="GO" id="GO:0003677">
    <property type="term" value="F:DNA binding"/>
    <property type="evidence" value="ECO:0007669"/>
    <property type="project" value="UniProtKB-UniRule"/>
</dbReference>
<dbReference type="InterPro" id="IPR038575">
    <property type="entry name" value="E6_sf"/>
</dbReference>
<comment type="caution">
    <text evidence="16">Lacks conserved residue(s) required for the propagation of feature annotation.</text>
</comment>
<keyword evidence="5 16" id="KW-1090">Inhibition of host innate immune response by virus</keyword>
<dbReference type="GO" id="GO:0006355">
    <property type="term" value="P:regulation of DNA-templated transcription"/>
    <property type="evidence" value="ECO:0007669"/>
    <property type="project" value="UniProtKB-UniRule"/>
</dbReference>
<dbReference type="GO" id="GO:0039648">
    <property type="term" value="P:symbiont-mediated perturbation of host ubiquitin-like protein modification"/>
    <property type="evidence" value="ECO:0007669"/>
    <property type="project" value="UniProtKB-UniRule"/>
</dbReference>
<keyword evidence="8 16" id="KW-0862">Zinc</keyword>
<keyword evidence="14 16" id="KW-0899">Viral immunoevasion</keyword>
<sequence>MPSRPNTLSGVAEAEGRTIAEISVSCYFCRDYLTVKEKYNYQLSGLLLIYSNNVPYASCYECIREACIEQHAVNFDRFLSVIEIEEEDEQPIVAILVRCGLCLKPLNFAEKEYHKIRDIPMFTVKGGWKRGICTKCILTEI</sequence>
<accession>A0A2Z2JMV2</accession>
<gene>
    <name evidence="16" type="primary">E6</name>
</gene>
<evidence type="ECO:0000256" key="9">
    <source>
        <dbReference type="ARBA" id="ARBA00023015"/>
    </source>
</evidence>
<dbReference type="GO" id="GO:0008270">
    <property type="term" value="F:zinc ion binding"/>
    <property type="evidence" value="ECO:0007669"/>
    <property type="project" value="UniProtKB-KW"/>
</dbReference>
<keyword evidence="7 16" id="KW-0863">Zinc-finger</keyword>
<evidence type="ECO:0000256" key="11">
    <source>
        <dbReference type="ARBA" id="ARBA00023159"/>
    </source>
</evidence>
<evidence type="ECO:0000256" key="12">
    <source>
        <dbReference type="ARBA" id="ARBA00023163"/>
    </source>
</evidence>
<dbReference type="HAMAP" id="MF_04006">
    <property type="entry name" value="HPV_E6"/>
    <property type="match status" value="1"/>
</dbReference>